<dbReference type="EMBL" id="CP137578">
    <property type="protein sequence ID" value="WOX29222.1"/>
    <property type="molecule type" value="Genomic_DNA"/>
</dbReference>
<evidence type="ECO:0000313" key="3">
    <source>
        <dbReference type="Proteomes" id="UP000646877"/>
    </source>
</evidence>
<evidence type="ECO:0000313" key="2">
    <source>
        <dbReference type="EMBL" id="WOX29222.1"/>
    </source>
</evidence>
<reference evidence="2 4" key="2">
    <citation type="submission" date="2023-10" db="EMBL/GenBank/DDBJ databases">
        <title>To unveil natural product biosynthetic capacity in Pseudoalteromonas.</title>
        <authorList>
            <person name="Wang J."/>
        </authorList>
    </citation>
    <scope>NUCLEOTIDE SEQUENCE [LARGE SCALE GENOMIC DNA]</scope>
    <source>
        <strain evidence="2 4">DSM 15914</strain>
    </source>
</reference>
<evidence type="ECO:0000313" key="1">
    <source>
        <dbReference type="EMBL" id="NLR23398.1"/>
    </source>
</evidence>
<name>A0A8I2H4K1_9GAMM</name>
<dbReference type="EMBL" id="WEIA01000015">
    <property type="protein sequence ID" value="NLR23398.1"/>
    <property type="molecule type" value="Genomic_DNA"/>
</dbReference>
<evidence type="ECO:0008006" key="5">
    <source>
        <dbReference type="Google" id="ProtNLM"/>
    </source>
</evidence>
<dbReference type="SUPFAM" id="SSF53756">
    <property type="entry name" value="UDP-Glycosyltransferase/glycogen phosphorylase"/>
    <property type="match status" value="1"/>
</dbReference>
<gene>
    <name evidence="1" type="ORF">F9Y85_19190</name>
    <name evidence="2" type="ORF">R5H13_02820</name>
</gene>
<dbReference type="InterPro" id="IPR043148">
    <property type="entry name" value="TagF_C"/>
</dbReference>
<evidence type="ECO:0000313" key="4">
    <source>
        <dbReference type="Proteomes" id="UP001304419"/>
    </source>
</evidence>
<reference evidence="1" key="1">
    <citation type="submission" date="2019-10" db="EMBL/GenBank/DDBJ databases">
        <authorList>
            <person name="Paulsen S."/>
        </authorList>
    </citation>
    <scope>NUCLEOTIDE SEQUENCE</scope>
    <source>
        <strain evidence="1">LMG 19692</strain>
    </source>
</reference>
<dbReference type="RefSeq" id="WP_193522368.1">
    <property type="nucleotide sequence ID" value="NZ_CBCSDF010000019.1"/>
</dbReference>
<dbReference type="Proteomes" id="UP001304419">
    <property type="component" value="Chromosome 1"/>
</dbReference>
<keyword evidence="4" id="KW-1185">Reference proteome</keyword>
<accession>A0A8I2H4K1</accession>
<proteinExistence type="predicted"/>
<dbReference type="Proteomes" id="UP000646877">
    <property type="component" value="Unassembled WGS sequence"/>
</dbReference>
<dbReference type="AlphaFoldDB" id="A0A8I2H4K1"/>
<organism evidence="1 3">
    <name type="scientific">Pseudoalteromonas maricaloris</name>
    <dbReference type="NCBI Taxonomy" id="184924"/>
    <lineage>
        <taxon>Bacteria</taxon>
        <taxon>Pseudomonadati</taxon>
        <taxon>Pseudomonadota</taxon>
        <taxon>Gammaproteobacteria</taxon>
        <taxon>Alteromonadales</taxon>
        <taxon>Pseudoalteromonadaceae</taxon>
        <taxon>Pseudoalteromonas</taxon>
    </lineage>
</organism>
<sequence length="384" mass="43618">MRVLFPTYGGGHVKAIIPIAKKLIDKGFDVVILSLSNSNIDLDASELAYSRVEEFINIYNAENIGRIIEVGKKFAAEHFSSPDFNTICYYGINLLEMFNSFGEEETRLRFEKLGRGCFLPLEFARSLLVELSIDKVFVTCGQRTELAFALEANKLNLPVFRLVDIVGKPIKIPYDATICVVNEIAKERIKIANPQLEFIHVTGNPNFAYNVRDNFKLSNIDESKKIISLFTQPNILTINSVLRDFFRLAKKLPNTQFYIKCHPSEESNYYKSKIPKVLDNLKVFEEGSSQELVSFSDAVFTFFSSVGMEAIIANKKLFILNYNSIKYPVDYVELNCATKVMDFVSLENAVGAVNRHDSVKTKSYEMMKQPLNSTDLIIRIIEDV</sequence>
<dbReference type="Gene3D" id="3.40.50.12580">
    <property type="match status" value="1"/>
</dbReference>
<protein>
    <recommendedName>
        <fullName evidence="5">UDP-N-acetylglucosamine 2-epimerase domain-containing protein</fullName>
    </recommendedName>
</protein>